<dbReference type="SMART" id="SM00825">
    <property type="entry name" value="PKS_KS"/>
    <property type="match status" value="1"/>
</dbReference>
<keyword evidence="2" id="KW-0597">Phosphoprotein</keyword>
<reference evidence="5 6" key="1">
    <citation type="journal article" date="2024" name="Nat. Commun.">
        <title>Phylogenomics reveals the evolutionary origins of lichenization in chlorophyte algae.</title>
        <authorList>
            <person name="Puginier C."/>
            <person name="Libourel C."/>
            <person name="Otte J."/>
            <person name="Skaloud P."/>
            <person name="Haon M."/>
            <person name="Grisel S."/>
            <person name="Petersen M."/>
            <person name="Berrin J.G."/>
            <person name="Delaux P.M."/>
            <person name="Dal Grande F."/>
            <person name="Keller J."/>
        </authorList>
    </citation>
    <scope>NUCLEOTIDE SEQUENCE [LARGE SCALE GENOMIC DNA]</scope>
    <source>
        <strain evidence="5 6">SAG 245.80</strain>
    </source>
</reference>
<dbReference type="Pfam" id="PF00109">
    <property type="entry name" value="ketoacyl-synt"/>
    <property type="match status" value="2"/>
</dbReference>
<evidence type="ECO:0000259" key="4">
    <source>
        <dbReference type="PROSITE" id="PS52004"/>
    </source>
</evidence>
<keyword evidence="1" id="KW-0596">Phosphopantetheine</keyword>
<gene>
    <name evidence="5" type="ORF">WJX81_005875</name>
</gene>
<sequence length="253" mass="24804">MDPQQRLLLETAAGALADAGGGPGGSAVGVYVGCMYQEYVDVQVAAQGRVLPQAVVGSGLSFMALSSVGRCRTFDAAADGYGRGEGVAVMLLRPLGLVSEGGSMPVMMAGSAVNQDGRSSALTAPNGPAQSALVRAALASAAASADNVACVSVHGTGTPLGDPIEVGALRQALDPAAGAPPLALVSSKACCGHTEGAAGLTGLLLTAAALREGARPPVAHLRALNPYVATALSGATSGGTFAHLPRQAGAHKI</sequence>
<dbReference type="InterPro" id="IPR016039">
    <property type="entry name" value="Thiolase-like"/>
</dbReference>
<dbReference type="AlphaFoldDB" id="A0AAW1S822"/>
<proteinExistence type="inferred from homology"/>
<name>A0AAW1S822_9CHLO</name>
<comment type="similarity">
    <text evidence="3">Belongs to the thiolase-like superfamily. Beta-ketoacyl-ACP synthases family.</text>
</comment>
<evidence type="ECO:0000256" key="3">
    <source>
        <dbReference type="RuleBase" id="RU003694"/>
    </source>
</evidence>
<evidence type="ECO:0000313" key="5">
    <source>
        <dbReference type="EMBL" id="KAK9841828.1"/>
    </source>
</evidence>
<dbReference type="PANTHER" id="PTHR43775:SF37">
    <property type="entry name" value="SI:DKEY-61P9.11"/>
    <property type="match status" value="1"/>
</dbReference>
<dbReference type="SUPFAM" id="SSF53901">
    <property type="entry name" value="Thiolase-like"/>
    <property type="match status" value="2"/>
</dbReference>
<dbReference type="Gene3D" id="3.40.47.10">
    <property type="match status" value="2"/>
</dbReference>
<dbReference type="InterPro" id="IPR050091">
    <property type="entry name" value="PKS_NRPS_Biosynth_Enz"/>
</dbReference>
<keyword evidence="3" id="KW-0808">Transferase</keyword>
<evidence type="ECO:0000313" key="6">
    <source>
        <dbReference type="Proteomes" id="UP001445335"/>
    </source>
</evidence>
<dbReference type="PANTHER" id="PTHR43775">
    <property type="entry name" value="FATTY ACID SYNTHASE"/>
    <property type="match status" value="1"/>
</dbReference>
<dbReference type="InterPro" id="IPR020841">
    <property type="entry name" value="PKS_Beta-ketoAc_synthase_dom"/>
</dbReference>
<organism evidence="5 6">
    <name type="scientific">Elliptochloris bilobata</name>
    <dbReference type="NCBI Taxonomy" id="381761"/>
    <lineage>
        <taxon>Eukaryota</taxon>
        <taxon>Viridiplantae</taxon>
        <taxon>Chlorophyta</taxon>
        <taxon>core chlorophytes</taxon>
        <taxon>Trebouxiophyceae</taxon>
        <taxon>Trebouxiophyceae incertae sedis</taxon>
        <taxon>Elliptochloris clade</taxon>
        <taxon>Elliptochloris</taxon>
    </lineage>
</organism>
<dbReference type="EMBL" id="JALJOU010000010">
    <property type="protein sequence ID" value="KAK9841828.1"/>
    <property type="molecule type" value="Genomic_DNA"/>
</dbReference>
<dbReference type="Pfam" id="PF02801">
    <property type="entry name" value="Ketoacyl-synt_C"/>
    <property type="match status" value="1"/>
</dbReference>
<dbReference type="PROSITE" id="PS52004">
    <property type="entry name" value="KS3_2"/>
    <property type="match status" value="1"/>
</dbReference>
<dbReference type="Proteomes" id="UP001445335">
    <property type="component" value="Unassembled WGS sequence"/>
</dbReference>
<accession>A0AAW1S822</accession>
<dbReference type="InterPro" id="IPR014030">
    <property type="entry name" value="Ketoacyl_synth_N"/>
</dbReference>
<protein>
    <recommendedName>
        <fullName evidence="4">Ketosynthase family 3 (KS3) domain-containing protein</fullName>
    </recommendedName>
</protein>
<comment type="caution">
    <text evidence="5">The sequence shown here is derived from an EMBL/GenBank/DDBJ whole genome shotgun (WGS) entry which is preliminary data.</text>
</comment>
<feature type="domain" description="Ketosynthase family 3 (KS3)" evidence="4">
    <location>
        <begin position="1"/>
        <end position="248"/>
    </location>
</feature>
<dbReference type="InterPro" id="IPR014031">
    <property type="entry name" value="Ketoacyl_synth_C"/>
</dbReference>
<dbReference type="GO" id="GO:0006633">
    <property type="term" value="P:fatty acid biosynthetic process"/>
    <property type="evidence" value="ECO:0007669"/>
    <property type="project" value="TreeGrafter"/>
</dbReference>
<evidence type="ECO:0000256" key="2">
    <source>
        <dbReference type="ARBA" id="ARBA00022553"/>
    </source>
</evidence>
<evidence type="ECO:0000256" key="1">
    <source>
        <dbReference type="ARBA" id="ARBA00022450"/>
    </source>
</evidence>
<dbReference type="GO" id="GO:0004312">
    <property type="term" value="F:fatty acid synthase activity"/>
    <property type="evidence" value="ECO:0007669"/>
    <property type="project" value="TreeGrafter"/>
</dbReference>
<keyword evidence="6" id="KW-1185">Reference proteome</keyword>